<dbReference type="Proteomes" id="UP001151760">
    <property type="component" value="Unassembled WGS sequence"/>
</dbReference>
<dbReference type="EMBL" id="BQNB010021528">
    <property type="protein sequence ID" value="GJU07336.1"/>
    <property type="molecule type" value="Genomic_DNA"/>
</dbReference>
<reference evidence="1" key="2">
    <citation type="submission" date="2022-01" db="EMBL/GenBank/DDBJ databases">
        <authorList>
            <person name="Yamashiro T."/>
            <person name="Shiraishi A."/>
            <person name="Satake H."/>
            <person name="Nakayama K."/>
        </authorList>
    </citation>
    <scope>NUCLEOTIDE SEQUENCE</scope>
</reference>
<comment type="caution">
    <text evidence="1">The sequence shown here is derived from an EMBL/GenBank/DDBJ whole genome shotgun (WGS) entry which is preliminary data.</text>
</comment>
<sequence length="194" mass="21751">MLIIQYHLPPGIDKHCFNAESDLLESLLNRDSPIYSTKIDSTFDEFSLPRPLEESNFEISDATIEFLCALFHLISPLKDRSNPTISEPLVFAVVSLSFTRHFSYLVPDIKKRTKIMTKLDRAEHGIGKSTRKRVQRTKFSDPSGNAKIGSLPILFLQLTKSFLFTPLRPCWASHDTSLSSAAPNSSSNATRAPP</sequence>
<gene>
    <name evidence="1" type="ORF">Tco_1123766</name>
</gene>
<evidence type="ECO:0000313" key="1">
    <source>
        <dbReference type="EMBL" id="GJU07336.1"/>
    </source>
</evidence>
<evidence type="ECO:0000313" key="2">
    <source>
        <dbReference type="Proteomes" id="UP001151760"/>
    </source>
</evidence>
<name>A0ABQ5J4V2_9ASTR</name>
<keyword evidence="2" id="KW-1185">Reference proteome</keyword>
<protein>
    <submittedName>
        <fullName evidence="1">Uncharacterized protein</fullName>
    </submittedName>
</protein>
<proteinExistence type="predicted"/>
<accession>A0ABQ5J4V2</accession>
<reference evidence="1" key="1">
    <citation type="journal article" date="2022" name="Int. J. Mol. Sci.">
        <title>Draft Genome of Tanacetum Coccineum: Genomic Comparison of Closely Related Tanacetum-Family Plants.</title>
        <authorList>
            <person name="Yamashiro T."/>
            <person name="Shiraishi A."/>
            <person name="Nakayama K."/>
            <person name="Satake H."/>
        </authorList>
    </citation>
    <scope>NUCLEOTIDE SEQUENCE</scope>
</reference>
<organism evidence="1 2">
    <name type="scientific">Tanacetum coccineum</name>
    <dbReference type="NCBI Taxonomy" id="301880"/>
    <lineage>
        <taxon>Eukaryota</taxon>
        <taxon>Viridiplantae</taxon>
        <taxon>Streptophyta</taxon>
        <taxon>Embryophyta</taxon>
        <taxon>Tracheophyta</taxon>
        <taxon>Spermatophyta</taxon>
        <taxon>Magnoliopsida</taxon>
        <taxon>eudicotyledons</taxon>
        <taxon>Gunneridae</taxon>
        <taxon>Pentapetalae</taxon>
        <taxon>asterids</taxon>
        <taxon>campanulids</taxon>
        <taxon>Asterales</taxon>
        <taxon>Asteraceae</taxon>
        <taxon>Asteroideae</taxon>
        <taxon>Anthemideae</taxon>
        <taxon>Anthemidinae</taxon>
        <taxon>Tanacetum</taxon>
    </lineage>
</organism>